<dbReference type="Proteomes" id="UP000178859">
    <property type="component" value="Unassembled WGS sequence"/>
</dbReference>
<organism evidence="1 2">
    <name type="scientific">Candidatus Daviesbacteria bacterium RIFCSPLOWO2_02_FULL_36_7</name>
    <dbReference type="NCBI Taxonomy" id="1797792"/>
    <lineage>
        <taxon>Bacteria</taxon>
        <taxon>Candidatus Daviesiibacteriota</taxon>
    </lineage>
</organism>
<dbReference type="EMBL" id="MFDT01000017">
    <property type="protein sequence ID" value="OGE64941.1"/>
    <property type="molecule type" value="Genomic_DNA"/>
</dbReference>
<evidence type="ECO:0000313" key="1">
    <source>
        <dbReference type="EMBL" id="OGE64941.1"/>
    </source>
</evidence>
<sequence length="67" mass="7594">MQFRALYQPKDFSGLPPFGAHDEILARLALLDASRNGLPEFIKLFLSDGLLPDLVYALGLKMYKYAY</sequence>
<name>A0A1F5MHT5_9BACT</name>
<protein>
    <submittedName>
        <fullName evidence="1">Uncharacterized protein</fullName>
    </submittedName>
</protein>
<dbReference type="AlphaFoldDB" id="A0A1F5MHT5"/>
<reference evidence="1 2" key="1">
    <citation type="journal article" date="2016" name="Nat. Commun.">
        <title>Thousands of microbial genomes shed light on interconnected biogeochemical processes in an aquifer system.</title>
        <authorList>
            <person name="Anantharaman K."/>
            <person name="Brown C.T."/>
            <person name="Hug L.A."/>
            <person name="Sharon I."/>
            <person name="Castelle C.J."/>
            <person name="Probst A.J."/>
            <person name="Thomas B.C."/>
            <person name="Singh A."/>
            <person name="Wilkins M.J."/>
            <person name="Karaoz U."/>
            <person name="Brodie E.L."/>
            <person name="Williams K.H."/>
            <person name="Hubbard S.S."/>
            <person name="Banfield J.F."/>
        </authorList>
    </citation>
    <scope>NUCLEOTIDE SEQUENCE [LARGE SCALE GENOMIC DNA]</scope>
</reference>
<comment type="caution">
    <text evidence="1">The sequence shown here is derived from an EMBL/GenBank/DDBJ whole genome shotgun (WGS) entry which is preliminary data.</text>
</comment>
<accession>A0A1F5MHT5</accession>
<gene>
    <name evidence="1" type="ORF">A3I48_04195</name>
</gene>
<evidence type="ECO:0000313" key="2">
    <source>
        <dbReference type="Proteomes" id="UP000178859"/>
    </source>
</evidence>
<proteinExistence type="predicted"/>